<protein>
    <submittedName>
        <fullName evidence="7">UDP-galactopyranose mutase</fullName>
    </submittedName>
</protein>
<dbReference type="OrthoDB" id="9769600at2"/>
<proteinExistence type="inferred from homology"/>
<sequence>MMPQDFDILIAGAGLCGCVIAREMAEAGKKVLILERREQAGGNLFDRVDEETGIRVQIYGPHAFHTDKEELFAYITQFGEWIPYRLTCRVEMLGKTTPSPFNFQTADDYFSPAEAQNIKAHLQSAFPGRGQAAVLELLSSPDAAVRGFGEFLFRHDYSLYTAKQWGIPPERVDPGVLARVPVVFSYRDGYFDDPYQAMPAGGFSAVLKEMTAHPNIRIRLKTDALSVFEADPEHGLLRISGVPTDKTVFYTGALDELLGYRFGRLPYRSLRFEWERHTADGAQPAPIVAYPEAKGYTRITEYGKFPPQAARGGTITAKEFPLPSGEGREPYYPVHTKESAALYEKYRRAAEGIDSLRLCGRLADFQYYDMDQAIERALRLSRELKRSGDL</sequence>
<evidence type="ECO:0000259" key="6">
    <source>
        <dbReference type="Pfam" id="PF03275"/>
    </source>
</evidence>
<evidence type="ECO:0000256" key="4">
    <source>
        <dbReference type="ARBA" id="ARBA00022827"/>
    </source>
</evidence>
<dbReference type="InterPro" id="IPR015899">
    <property type="entry name" value="UDP-GalPyranose_mutase_C"/>
</dbReference>
<dbReference type="GO" id="GO:0050660">
    <property type="term" value="F:flavin adenine dinucleotide binding"/>
    <property type="evidence" value="ECO:0007669"/>
    <property type="project" value="TreeGrafter"/>
</dbReference>
<feature type="domain" description="UDP-galactopyranose mutase C-terminal" evidence="6">
    <location>
        <begin position="159"/>
        <end position="367"/>
    </location>
</feature>
<organism evidence="7 8">
    <name type="scientific">Papillibacter cinnamivorans DSM 12816</name>
    <dbReference type="NCBI Taxonomy" id="1122930"/>
    <lineage>
        <taxon>Bacteria</taxon>
        <taxon>Bacillati</taxon>
        <taxon>Bacillota</taxon>
        <taxon>Clostridia</taxon>
        <taxon>Eubacteriales</taxon>
        <taxon>Oscillospiraceae</taxon>
        <taxon>Papillibacter</taxon>
    </lineage>
</organism>
<name>A0A1W2CDE8_9FIRM</name>
<dbReference type="Gene3D" id="3.40.50.720">
    <property type="entry name" value="NAD(P)-binding Rossmann-like Domain"/>
    <property type="match status" value="3"/>
</dbReference>
<keyword evidence="8" id="KW-1185">Reference proteome</keyword>
<evidence type="ECO:0000313" key="8">
    <source>
        <dbReference type="Proteomes" id="UP000192790"/>
    </source>
</evidence>
<dbReference type="PANTHER" id="PTHR21197">
    <property type="entry name" value="UDP-GALACTOPYRANOSE MUTASE"/>
    <property type="match status" value="1"/>
</dbReference>
<dbReference type="GO" id="GO:0008767">
    <property type="term" value="F:UDP-galactopyranose mutase activity"/>
    <property type="evidence" value="ECO:0007669"/>
    <property type="project" value="InterPro"/>
</dbReference>
<evidence type="ECO:0000256" key="5">
    <source>
        <dbReference type="ARBA" id="ARBA00023235"/>
    </source>
</evidence>
<accession>A0A1W2CDE8</accession>
<gene>
    <name evidence="7" type="ORF">SAMN02745168_2747</name>
</gene>
<dbReference type="RefSeq" id="WP_084235407.1">
    <property type="nucleotide sequence ID" value="NZ_FWXW01000009.1"/>
</dbReference>
<dbReference type="SUPFAM" id="SSF51971">
    <property type="entry name" value="Nucleotide-binding domain"/>
    <property type="match status" value="1"/>
</dbReference>
<comment type="cofactor">
    <cofactor evidence="1">
        <name>FAD</name>
        <dbReference type="ChEBI" id="CHEBI:57692"/>
    </cofactor>
</comment>
<dbReference type="Pfam" id="PF13450">
    <property type="entry name" value="NAD_binding_8"/>
    <property type="match status" value="1"/>
</dbReference>
<dbReference type="InterPro" id="IPR004379">
    <property type="entry name" value="UDP-GALP_mutase"/>
</dbReference>
<keyword evidence="3" id="KW-0285">Flavoprotein</keyword>
<dbReference type="GO" id="GO:0005829">
    <property type="term" value="C:cytosol"/>
    <property type="evidence" value="ECO:0007669"/>
    <property type="project" value="TreeGrafter"/>
</dbReference>
<keyword evidence="5" id="KW-0413">Isomerase</keyword>
<evidence type="ECO:0000256" key="1">
    <source>
        <dbReference type="ARBA" id="ARBA00001974"/>
    </source>
</evidence>
<dbReference type="NCBIfam" id="TIGR00031">
    <property type="entry name" value="UDP-GALP_mutase"/>
    <property type="match status" value="1"/>
</dbReference>
<evidence type="ECO:0000313" key="7">
    <source>
        <dbReference type="EMBL" id="SMC83004.1"/>
    </source>
</evidence>
<dbReference type="Proteomes" id="UP000192790">
    <property type="component" value="Unassembled WGS sequence"/>
</dbReference>
<dbReference type="AlphaFoldDB" id="A0A1W2CDE8"/>
<evidence type="ECO:0000256" key="2">
    <source>
        <dbReference type="ARBA" id="ARBA00009321"/>
    </source>
</evidence>
<keyword evidence="4" id="KW-0274">FAD</keyword>
<reference evidence="7 8" key="1">
    <citation type="submission" date="2017-04" db="EMBL/GenBank/DDBJ databases">
        <authorList>
            <person name="Afonso C.L."/>
            <person name="Miller P.J."/>
            <person name="Scott M.A."/>
            <person name="Spackman E."/>
            <person name="Goraichik I."/>
            <person name="Dimitrov K.M."/>
            <person name="Suarez D.L."/>
            <person name="Swayne D.E."/>
        </authorList>
    </citation>
    <scope>NUCLEOTIDE SEQUENCE [LARGE SCALE GENOMIC DNA]</scope>
    <source>
        <strain evidence="7 8">DSM 12816</strain>
    </source>
</reference>
<dbReference type="PANTHER" id="PTHR21197:SF0">
    <property type="entry name" value="UDP-GALACTOPYRANOSE MUTASE"/>
    <property type="match status" value="1"/>
</dbReference>
<dbReference type="SUPFAM" id="SSF54373">
    <property type="entry name" value="FAD-linked reductases, C-terminal domain"/>
    <property type="match status" value="1"/>
</dbReference>
<dbReference type="EMBL" id="FWXW01000009">
    <property type="protein sequence ID" value="SMC83004.1"/>
    <property type="molecule type" value="Genomic_DNA"/>
</dbReference>
<evidence type="ECO:0000256" key="3">
    <source>
        <dbReference type="ARBA" id="ARBA00022630"/>
    </source>
</evidence>
<dbReference type="STRING" id="1122930.SAMN02745168_2747"/>
<comment type="similarity">
    <text evidence="2">Belongs to the UDP-galactopyranose/dTDP-fucopyranose mutase family.</text>
</comment>
<dbReference type="Pfam" id="PF03275">
    <property type="entry name" value="GLF"/>
    <property type="match status" value="1"/>
</dbReference>